<feature type="compositionally biased region" description="Polar residues" evidence="1">
    <location>
        <begin position="1680"/>
        <end position="1692"/>
    </location>
</feature>
<feature type="compositionally biased region" description="Low complexity" evidence="1">
    <location>
        <begin position="375"/>
        <end position="399"/>
    </location>
</feature>
<feature type="region of interest" description="Disordered" evidence="1">
    <location>
        <begin position="1465"/>
        <end position="1499"/>
    </location>
</feature>
<feature type="compositionally biased region" description="Polar residues" evidence="1">
    <location>
        <begin position="504"/>
        <end position="515"/>
    </location>
</feature>
<feature type="region of interest" description="Disordered" evidence="1">
    <location>
        <begin position="1599"/>
        <end position="1622"/>
    </location>
</feature>
<dbReference type="PANTHER" id="PTHR14374">
    <property type="entry name" value="FOIE GRAS"/>
    <property type="match status" value="1"/>
</dbReference>
<name>A0ABQ7GC56_DUNSA</name>
<feature type="compositionally biased region" description="Polar residues" evidence="1">
    <location>
        <begin position="908"/>
        <end position="925"/>
    </location>
</feature>
<feature type="compositionally biased region" description="Low complexity" evidence="1">
    <location>
        <begin position="521"/>
        <end position="543"/>
    </location>
</feature>
<proteinExistence type="predicted"/>
<sequence>MHDDTRMPPYFLVQADWFAKHRSKRAAAALALINRDELLGDFTSWNAMLQRLQDIQHKVVRRGAEMLVAVLQTYEEGELPADCVASLCKSLNISTKLVCTLPVCMIGTHELSRSAEAVAALKALGALAHEQCSAYYLRRVQHVTAKLARRAAAVDADAYLQLSARAATKILTDFVKRKIGSSLSGSSSFSGLSSLATSRQNSSSNVASSAAGQGAAAAGMPGRPVISGLGAGGHAGGGPAGGGLGGGGLGASMPGRPIGGHSVIASTTQAVGAPPVGMRGLPSQAPPSSPMVAGAQGLPGDRPQPVSASAGASARVVPTHGGEGGGGVMAGGSVFGSAGRGVMQSGRAGGMPGAGSMVGGGSGAVRGVSGVLHTQTQGAAGGQQQQQQQQQQLHSSGYPGYPGLGAVGGAAGSAGGGAASVQGLASSMAAQLAAAASTAAAAATTRVPGASPAAAGAPPSSPSVAPLSRPTPTAPPVPYGASSGGAAGRVDAPPLFAAPPRVSASAQSPDTTTPRPTLGTAAQGWAFGAGAAPPQQPSASSPGVRLQTHHPSQGTSPPRFTSGPSYPSLQGFPQTTAPPMPPPPPPPPPPAPSPPPPPVPETTPTPVQQPAQQQRQHQPPYPHPYSTSIPPSDASTAHLQPAVPSLVSQSQSIPAPHMPFQTMPAPSLLSQTTSPPGIPTLGTRPTQTVPHPSAPAQHMFPQTMPPPSRPPQNMPPPSMPSQNMPSLRQSQYPTPLHHSQQQQQYAHTGSFPGGGPSYPQAYPFVPQQRQQQPLPHATQVPSSSLQPHIQHYMPHAHSPANPGTVGPMLTTPRSVAAGVAAAPGTTVVTPQPHPQGPLHAASRSAAAGAAAAEAAPGTAAAPPQPQPQPQGPMHTAQRGAAAGAAAASAPGTTAATPQPLPQPGMIITGNQSWSAQPGSAQSGSVQPRPAQPRSTAPGMKPGPRLHASPPPGIKPGSAHPGSVQSGAAQPRPAQPGSTSPGIPTAAPGSAVASAPSPQMYVQAARLAELLQLKLLMLLTVQERLDEAAAQAATHISLFAAPPGVLGAALDALQLSFLSRQLRVVAEVVSPKFEAQPSSTWNSIAKGCSRSLLLLSAAQAAVAHRRAVDTLAASGSAAASFDTFSVRPGQHLGQAVMTMTDAEFVAWLEDVLRSPSGRGSNDAHPKSPDLQAVASSVLGGGPKAVNGTSAAFEALEAAASTYKHRDMKAPRERALLCLLAGEELLAAGDLQAAHTHLLAAAHTYRREGWPELLLHTLLLLVECAQHSGLPTEAALYTLEAASLQPGLPSAAAPALGSHQKPSEAIGSHQKPSEAAPASGSNPALPPDTMPQGSSTAPTPSATLSKAGSGPRPTAARSNSAAGGAGGGGAAAAAVPHSSGGLHAATAALPVSLEHCHAAAAALLPPASGRAAQHAQHAQRGAARGPDSNMSAAGSAEGGEDACDVLKGRVFNVENFDLEAREWFKGPGLGGAKGAPESAPQPGWVQPHPSQQEAGANFAAAAAGSDSVGAGLLSPDVRLALEAHHQKDFGWWRILAVSVGWAANTPSDTEAADCYVAVRSCLPKGAPSLPISGITLTLRDEDGEWQVPTTTALPLVPSIQKDHKANEQQQQQQQQKQPRRCKQKEGQDEACVGLWPAADALDPSGRWIHAMATVAPRRLGHLEVTQVSLHLGPLHTADIAPSTPSAHATPSTQAPHEPAVPPATEAAGKSVAPPTPPSTIKGAAATVNFSLAPFPRPPPGPSSCLSTHSTLGGLLERFAGVVAPPPASPPSPPKPSAGAHSQGSLLFPRPVPAPFKGLPAVDVRGGGGGGGATIAVTHLGRLPTLKLAPMPAACKPSCCFLGEPC</sequence>
<feature type="region of interest" description="Disordered" evidence="1">
    <location>
        <begin position="282"/>
        <end position="308"/>
    </location>
</feature>
<organism evidence="3 4">
    <name type="scientific">Dunaliella salina</name>
    <name type="common">Green alga</name>
    <name type="synonym">Protococcus salinus</name>
    <dbReference type="NCBI Taxonomy" id="3046"/>
    <lineage>
        <taxon>Eukaryota</taxon>
        <taxon>Viridiplantae</taxon>
        <taxon>Chlorophyta</taxon>
        <taxon>core chlorophytes</taxon>
        <taxon>Chlorophyceae</taxon>
        <taxon>CS clade</taxon>
        <taxon>Chlamydomonadales</taxon>
        <taxon>Dunaliellaceae</taxon>
        <taxon>Dunaliella</taxon>
    </lineage>
</organism>
<dbReference type="InterPro" id="IPR021773">
    <property type="entry name" value="TPC11"/>
</dbReference>
<gene>
    <name evidence="3" type="ORF">DUNSADRAFT_11983</name>
</gene>
<feature type="compositionally biased region" description="Low complexity" evidence="1">
    <location>
        <begin position="1405"/>
        <end position="1433"/>
    </location>
</feature>
<evidence type="ECO:0000313" key="3">
    <source>
        <dbReference type="EMBL" id="KAF5832199.1"/>
    </source>
</evidence>
<dbReference type="Pfam" id="PF11817">
    <property type="entry name" value="Foie-gras_1"/>
    <property type="match status" value="1"/>
</dbReference>
<feature type="compositionally biased region" description="Pro residues" evidence="1">
    <location>
        <begin position="576"/>
        <end position="603"/>
    </location>
</feature>
<feature type="compositionally biased region" description="Polar residues" evidence="1">
    <location>
        <begin position="549"/>
        <end position="572"/>
    </location>
</feature>
<feature type="compositionally biased region" description="Polar residues" evidence="1">
    <location>
        <begin position="727"/>
        <end position="747"/>
    </location>
</feature>
<evidence type="ECO:0000313" key="4">
    <source>
        <dbReference type="Proteomes" id="UP000815325"/>
    </source>
</evidence>
<accession>A0ABQ7GC56</accession>
<reference evidence="3" key="1">
    <citation type="submission" date="2017-08" db="EMBL/GenBank/DDBJ databases">
        <authorList>
            <person name="Polle J.E."/>
            <person name="Barry K."/>
            <person name="Cushman J."/>
            <person name="Schmutz J."/>
            <person name="Tran D."/>
            <person name="Hathwaick L.T."/>
            <person name="Yim W.C."/>
            <person name="Jenkins J."/>
            <person name="Mckie-Krisberg Z.M."/>
            <person name="Prochnik S."/>
            <person name="Lindquist E."/>
            <person name="Dockter R.B."/>
            <person name="Adam C."/>
            <person name="Molina H."/>
            <person name="Bunkerborg J."/>
            <person name="Jin E."/>
            <person name="Buchheim M."/>
            <person name="Magnuson J."/>
        </authorList>
    </citation>
    <scope>NUCLEOTIDE SEQUENCE</scope>
    <source>
        <strain evidence="3">CCAP 19/18</strain>
    </source>
</reference>
<feature type="compositionally biased region" description="Low complexity" evidence="1">
    <location>
        <begin position="845"/>
        <end position="861"/>
    </location>
</feature>
<keyword evidence="4" id="KW-1185">Reference proteome</keyword>
<feature type="region of interest" description="Disordered" evidence="1">
    <location>
        <begin position="1760"/>
        <end position="1782"/>
    </location>
</feature>
<feature type="region of interest" description="Disordered" evidence="1">
    <location>
        <begin position="1288"/>
        <end position="1374"/>
    </location>
</feature>
<feature type="region of interest" description="Disordered" evidence="1">
    <location>
        <begin position="1673"/>
        <end position="1719"/>
    </location>
</feature>
<feature type="compositionally biased region" description="Low complexity" evidence="1">
    <location>
        <begin position="1332"/>
        <end position="1341"/>
    </location>
</feature>
<feature type="compositionally biased region" description="Polar residues" evidence="1">
    <location>
        <begin position="625"/>
        <end position="638"/>
    </location>
</feature>
<dbReference type="PANTHER" id="PTHR14374:SF0">
    <property type="entry name" value="TRAFFICKING PROTEIN PARTICLE COMPLEX SUBUNIT 11"/>
    <property type="match status" value="1"/>
</dbReference>
<feature type="compositionally biased region" description="Low complexity" evidence="1">
    <location>
        <begin position="449"/>
        <end position="466"/>
    </location>
</feature>
<dbReference type="EMBL" id="MU069890">
    <property type="protein sequence ID" value="KAF5832199.1"/>
    <property type="molecule type" value="Genomic_DNA"/>
</dbReference>
<feature type="compositionally biased region" description="Polar residues" evidence="1">
    <location>
        <begin position="767"/>
        <end position="787"/>
    </location>
</feature>
<feature type="compositionally biased region" description="Low complexity" evidence="1">
    <location>
        <begin position="604"/>
        <end position="618"/>
    </location>
</feature>
<comment type="caution">
    <text evidence="3">The sequence shown here is derived from an EMBL/GenBank/DDBJ whole genome shotgun (WGS) entry which is preliminary data.</text>
</comment>
<evidence type="ECO:0000256" key="1">
    <source>
        <dbReference type="SAM" id="MobiDB-lite"/>
    </source>
</evidence>
<evidence type="ECO:0000259" key="2">
    <source>
        <dbReference type="Pfam" id="PF11817"/>
    </source>
</evidence>
<feature type="compositionally biased region" description="Pro residues" evidence="1">
    <location>
        <begin position="1761"/>
        <end position="1773"/>
    </location>
</feature>
<protein>
    <recommendedName>
        <fullName evidence="2">Trafficking protein particle complex subunit 11 domain-containing protein</fullName>
    </recommendedName>
</protein>
<feature type="region of interest" description="Disordered" evidence="1">
    <location>
        <begin position="375"/>
        <end position="401"/>
    </location>
</feature>
<feature type="compositionally biased region" description="Pro residues" evidence="1">
    <location>
        <begin position="703"/>
        <end position="719"/>
    </location>
</feature>
<dbReference type="Proteomes" id="UP000815325">
    <property type="component" value="Unassembled WGS sequence"/>
</dbReference>
<feature type="domain" description="Trafficking protein particle complex subunit 11" evidence="2">
    <location>
        <begin position="1141"/>
        <end position="1267"/>
    </location>
</feature>
<feature type="compositionally biased region" description="Low complexity" evidence="1">
    <location>
        <begin position="815"/>
        <end position="830"/>
    </location>
</feature>
<feature type="region of interest" description="Disordered" evidence="1">
    <location>
        <begin position="1405"/>
        <end position="1437"/>
    </location>
</feature>
<feature type="region of interest" description="Disordered" evidence="1">
    <location>
        <begin position="449"/>
        <end position="993"/>
    </location>
</feature>
<feature type="compositionally biased region" description="Low complexity" evidence="1">
    <location>
        <begin position="871"/>
        <end position="897"/>
    </location>
</feature>